<name>A0A5R8QHI4_9FIRM</name>
<proteinExistence type="predicted"/>
<keyword evidence="1" id="KW-1133">Transmembrane helix</keyword>
<dbReference type="NCBIfam" id="TIGR01167">
    <property type="entry name" value="LPXTG_anchor"/>
    <property type="match status" value="1"/>
</dbReference>
<accession>A0A5R8QHI4</accession>
<feature type="transmembrane region" description="Helical" evidence="1">
    <location>
        <begin position="12"/>
        <end position="36"/>
    </location>
</feature>
<dbReference type="Proteomes" id="UP000306912">
    <property type="component" value="Unassembled WGS sequence"/>
</dbReference>
<dbReference type="EMBL" id="VBWP01000001">
    <property type="protein sequence ID" value="TLG77501.1"/>
    <property type="molecule type" value="Genomic_DNA"/>
</dbReference>
<reference evidence="2 3" key="1">
    <citation type="submission" date="2019-05" db="EMBL/GenBank/DDBJ databases">
        <title>Culicoidintestinum kansasii gen. nov., sp. nov. from the gastrointestinal tract of the biting midge, Culicoides sonorensis.</title>
        <authorList>
            <person name="Neupane S."/>
            <person name="Ghosh A."/>
            <person name="Gunther S."/>
            <person name="Martin K."/>
            <person name="Zurek L."/>
        </authorList>
    </citation>
    <scope>NUCLEOTIDE SEQUENCE [LARGE SCALE GENOMIC DNA]</scope>
    <source>
        <strain evidence="2 3">CS-1</strain>
    </source>
</reference>
<keyword evidence="1" id="KW-0812">Transmembrane</keyword>
<dbReference type="NCBIfam" id="NF041738">
    <property type="entry name" value="GG_III-CTERM"/>
    <property type="match status" value="1"/>
</dbReference>
<dbReference type="InParanoid" id="A0A5R8QHI4"/>
<protein>
    <submittedName>
        <fullName evidence="2">LPXTG cell wall anchor domain-containing protein</fullName>
    </submittedName>
</protein>
<comment type="caution">
    <text evidence="2">The sequence shown here is derived from an EMBL/GenBank/DDBJ whole genome shotgun (WGS) entry which is preliminary data.</text>
</comment>
<dbReference type="AlphaFoldDB" id="A0A5R8QHI4"/>
<gene>
    <name evidence="2" type="ORF">FEZ08_02445</name>
</gene>
<organism evidence="2 3">
    <name type="scientific">Culicoidibacter larvae</name>
    <dbReference type="NCBI Taxonomy" id="2579976"/>
    <lineage>
        <taxon>Bacteria</taxon>
        <taxon>Bacillati</taxon>
        <taxon>Bacillota</taxon>
        <taxon>Culicoidibacteria</taxon>
        <taxon>Culicoidibacterales</taxon>
        <taxon>Culicoidibacteraceae</taxon>
        <taxon>Culicoidibacter</taxon>
    </lineage>
</organism>
<evidence type="ECO:0000313" key="3">
    <source>
        <dbReference type="Proteomes" id="UP000306912"/>
    </source>
</evidence>
<evidence type="ECO:0000256" key="1">
    <source>
        <dbReference type="SAM" id="Phobius"/>
    </source>
</evidence>
<sequence>MQPVLVNTGEQIMEMLLIGIGIAAVAIILLIILFVMRKKKKKDDK</sequence>
<keyword evidence="1" id="KW-0472">Membrane</keyword>
<evidence type="ECO:0000313" key="2">
    <source>
        <dbReference type="EMBL" id="TLG77501.1"/>
    </source>
</evidence>
<keyword evidence="3" id="KW-1185">Reference proteome</keyword>
<dbReference type="RefSeq" id="WP_138190111.1">
    <property type="nucleotide sequence ID" value="NZ_VBWP01000001.1"/>
</dbReference>